<dbReference type="Gene3D" id="2.50.20.20">
    <property type="match status" value="1"/>
</dbReference>
<dbReference type="InterPro" id="IPR029046">
    <property type="entry name" value="LolA/LolB/LppX"/>
</dbReference>
<organism evidence="3 4">
    <name type="scientific">Kitasatospora kifunensis</name>
    <name type="common">Streptomyces kifunensis</name>
    <dbReference type="NCBI Taxonomy" id="58351"/>
    <lineage>
        <taxon>Bacteria</taxon>
        <taxon>Bacillati</taxon>
        <taxon>Actinomycetota</taxon>
        <taxon>Actinomycetes</taxon>
        <taxon>Kitasatosporales</taxon>
        <taxon>Streptomycetaceae</taxon>
        <taxon>Kitasatospora</taxon>
    </lineage>
</organism>
<dbReference type="PROSITE" id="PS51318">
    <property type="entry name" value="TAT"/>
    <property type="match status" value="1"/>
</dbReference>
<dbReference type="InterPro" id="IPR006311">
    <property type="entry name" value="TAT_signal"/>
</dbReference>
<evidence type="ECO:0000256" key="1">
    <source>
        <dbReference type="SAM" id="MobiDB-lite"/>
    </source>
</evidence>
<evidence type="ECO:0008006" key="5">
    <source>
        <dbReference type="Google" id="ProtNLM"/>
    </source>
</evidence>
<evidence type="ECO:0000313" key="4">
    <source>
        <dbReference type="Proteomes" id="UP000540506"/>
    </source>
</evidence>
<comment type="caution">
    <text evidence="3">The sequence shown here is derived from an EMBL/GenBank/DDBJ whole genome shotgun (WGS) entry which is preliminary data.</text>
</comment>
<evidence type="ECO:0000256" key="2">
    <source>
        <dbReference type="SAM" id="SignalP"/>
    </source>
</evidence>
<accession>A0A7W7R4H4</accession>
<feature type="chain" id="PRO_5039204739" description="Lipoprotein" evidence="2">
    <location>
        <begin position="24"/>
        <end position="326"/>
    </location>
</feature>
<feature type="compositionally biased region" description="Polar residues" evidence="1">
    <location>
        <begin position="79"/>
        <end position="93"/>
    </location>
</feature>
<reference evidence="3 4" key="1">
    <citation type="submission" date="2020-08" db="EMBL/GenBank/DDBJ databases">
        <title>Sequencing the genomes of 1000 actinobacteria strains.</title>
        <authorList>
            <person name="Klenk H.-P."/>
        </authorList>
    </citation>
    <scope>NUCLEOTIDE SEQUENCE [LARGE SCALE GENOMIC DNA]</scope>
    <source>
        <strain evidence="3 4">DSM 41654</strain>
    </source>
</reference>
<evidence type="ECO:0000313" key="3">
    <source>
        <dbReference type="EMBL" id="MBB4925179.1"/>
    </source>
</evidence>
<dbReference type="SUPFAM" id="SSF89392">
    <property type="entry name" value="Prokaryotic lipoproteins and lipoprotein localization factors"/>
    <property type="match status" value="1"/>
</dbReference>
<dbReference type="EMBL" id="JACHJV010000001">
    <property type="protein sequence ID" value="MBB4925179.1"/>
    <property type="molecule type" value="Genomic_DNA"/>
</dbReference>
<dbReference type="Proteomes" id="UP000540506">
    <property type="component" value="Unassembled WGS sequence"/>
</dbReference>
<protein>
    <recommendedName>
        <fullName evidence="5">Lipoprotein</fullName>
    </recommendedName>
</protein>
<gene>
    <name evidence="3" type="ORF">FHR34_004172</name>
</gene>
<feature type="region of interest" description="Disordered" evidence="1">
    <location>
        <begin position="79"/>
        <end position="99"/>
    </location>
</feature>
<feature type="region of interest" description="Disordered" evidence="1">
    <location>
        <begin position="306"/>
        <end position="326"/>
    </location>
</feature>
<dbReference type="RefSeq" id="WP_184937171.1">
    <property type="nucleotide sequence ID" value="NZ_JACHJV010000001.1"/>
</dbReference>
<sequence length="326" mass="32811">MTSTRSRTLAAAAAVAALTAGLAACGPDTQGSGKAQAAGSAGTSAAPSAASSAPAAAQSPTAVTPAAFLQQAGAKTSAQKSAKVTEDITTPTGEITGHGTMSWANGILGTMTMQLPSAASGKLGTDGAMDAVYQSDAMYVNMHMPQSTLAQMGGKHWFKYSYADLSKIMGAAGDTLKDGLKKADPLAAVQAAIASGKVTEVGKESLSGVATTHYTADLTLDQMSGQGVLSSAQVDALRQQLKSQGVTSAHYDVWVDGQGLLVKQETKSQTANGAIDLSVNYSDYGTQVTATPPPADDTLDAAQLLAQQGKQLGQPGQSGQTQPAAD</sequence>
<keyword evidence="4" id="KW-1185">Reference proteome</keyword>
<name>A0A7W7R4H4_KITKI</name>
<proteinExistence type="predicted"/>
<dbReference type="PROSITE" id="PS51257">
    <property type="entry name" value="PROKAR_LIPOPROTEIN"/>
    <property type="match status" value="1"/>
</dbReference>
<feature type="region of interest" description="Disordered" evidence="1">
    <location>
        <begin position="28"/>
        <end position="57"/>
    </location>
</feature>
<keyword evidence="2" id="KW-0732">Signal</keyword>
<feature type="compositionally biased region" description="Low complexity" evidence="1">
    <location>
        <begin position="306"/>
        <end position="320"/>
    </location>
</feature>
<dbReference type="AlphaFoldDB" id="A0A7W7R4H4"/>
<feature type="signal peptide" evidence="2">
    <location>
        <begin position="1"/>
        <end position="23"/>
    </location>
</feature>